<evidence type="ECO:0000313" key="1">
    <source>
        <dbReference type="EMBL" id="GBP71916.1"/>
    </source>
</evidence>
<comment type="caution">
    <text evidence="1">The sequence shown here is derived from an EMBL/GenBank/DDBJ whole genome shotgun (WGS) entry which is preliminary data.</text>
</comment>
<name>A0A4C1Y7K8_EUMVA</name>
<accession>A0A4C1Y7K8</accession>
<protein>
    <submittedName>
        <fullName evidence="1">Uncharacterized protein</fullName>
    </submittedName>
</protein>
<reference evidence="1 2" key="1">
    <citation type="journal article" date="2019" name="Commun. Biol.">
        <title>The bagworm genome reveals a unique fibroin gene that provides high tensile strength.</title>
        <authorList>
            <person name="Kono N."/>
            <person name="Nakamura H."/>
            <person name="Ohtoshi R."/>
            <person name="Tomita M."/>
            <person name="Numata K."/>
            <person name="Arakawa K."/>
        </authorList>
    </citation>
    <scope>NUCLEOTIDE SEQUENCE [LARGE SCALE GENOMIC DNA]</scope>
</reference>
<sequence>MMMMMSTVQYMKHLYWRAVCVCACAYARRFEDKPAESGAPFTMRNVRFSASWPCIQIAVFLNPSLPSCVQIVLDVSLWYSAPRCCFGQSKLKLPLAERRHAARVVLPARAPRWTTPSKFHTEAKPHGLVE</sequence>
<dbReference type="Proteomes" id="UP000299102">
    <property type="component" value="Unassembled WGS sequence"/>
</dbReference>
<proteinExistence type="predicted"/>
<evidence type="ECO:0000313" key="2">
    <source>
        <dbReference type="Proteomes" id="UP000299102"/>
    </source>
</evidence>
<dbReference type="AlphaFoldDB" id="A0A4C1Y7K8"/>
<dbReference type="EMBL" id="BGZK01001126">
    <property type="protein sequence ID" value="GBP71916.1"/>
    <property type="molecule type" value="Genomic_DNA"/>
</dbReference>
<keyword evidence="2" id="KW-1185">Reference proteome</keyword>
<organism evidence="1 2">
    <name type="scientific">Eumeta variegata</name>
    <name type="common">Bagworm moth</name>
    <name type="synonym">Eumeta japonica</name>
    <dbReference type="NCBI Taxonomy" id="151549"/>
    <lineage>
        <taxon>Eukaryota</taxon>
        <taxon>Metazoa</taxon>
        <taxon>Ecdysozoa</taxon>
        <taxon>Arthropoda</taxon>
        <taxon>Hexapoda</taxon>
        <taxon>Insecta</taxon>
        <taxon>Pterygota</taxon>
        <taxon>Neoptera</taxon>
        <taxon>Endopterygota</taxon>
        <taxon>Lepidoptera</taxon>
        <taxon>Glossata</taxon>
        <taxon>Ditrysia</taxon>
        <taxon>Tineoidea</taxon>
        <taxon>Psychidae</taxon>
        <taxon>Oiketicinae</taxon>
        <taxon>Eumeta</taxon>
    </lineage>
</organism>
<gene>
    <name evidence="1" type="ORF">EVAR_38249_1</name>
</gene>